<protein>
    <recommendedName>
        <fullName evidence="5">DUF5009 domain-containing protein</fullName>
    </recommendedName>
</protein>
<dbReference type="Proteomes" id="UP000324233">
    <property type="component" value="Chromosome"/>
</dbReference>
<evidence type="ECO:0000256" key="2">
    <source>
        <dbReference type="SAM" id="Phobius"/>
    </source>
</evidence>
<feature type="transmembrane region" description="Helical" evidence="2">
    <location>
        <begin position="258"/>
        <end position="279"/>
    </location>
</feature>
<keyword evidence="4" id="KW-1185">Reference proteome</keyword>
<evidence type="ECO:0008006" key="5">
    <source>
        <dbReference type="Google" id="ProtNLM"/>
    </source>
</evidence>
<feature type="transmembrane region" description="Helical" evidence="2">
    <location>
        <begin position="291"/>
        <end position="312"/>
    </location>
</feature>
<feature type="transmembrane region" description="Helical" evidence="2">
    <location>
        <begin position="355"/>
        <end position="376"/>
    </location>
</feature>
<proteinExistence type="predicted"/>
<evidence type="ECO:0000256" key="1">
    <source>
        <dbReference type="SAM" id="MobiDB-lite"/>
    </source>
</evidence>
<dbReference type="KEGG" id="agv:OJF2_72330"/>
<feature type="transmembrane region" description="Helical" evidence="2">
    <location>
        <begin position="157"/>
        <end position="173"/>
    </location>
</feature>
<keyword evidence="2" id="KW-0812">Transmembrane</keyword>
<evidence type="ECO:0000313" key="3">
    <source>
        <dbReference type="EMBL" id="QEH38627.1"/>
    </source>
</evidence>
<feature type="transmembrane region" description="Helical" evidence="2">
    <location>
        <begin position="180"/>
        <end position="197"/>
    </location>
</feature>
<name>A0A5B9WDN8_9BACT</name>
<feature type="compositionally biased region" description="Low complexity" evidence="1">
    <location>
        <begin position="13"/>
        <end position="30"/>
    </location>
</feature>
<dbReference type="PANTHER" id="PTHR31061">
    <property type="entry name" value="LD22376P"/>
    <property type="match status" value="1"/>
</dbReference>
<feature type="region of interest" description="Disordered" evidence="1">
    <location>
        <begin position="1"/>
        <end position="30"/>
    </location>
</feature>
<gene>
    <name evidence="3" type="ORF">OJF2_72330</name>
</gene>
<reference evidence="3 4" key="1">
    <citation type="submission" date="2019-08" db="EMBL/GenBank/DDBJ databases">
        <title>Deep-cultivation of Planctomycetes and their phenomic and genomic characterization uncovers novel biology.</title>
        <authorList>
            <person name="Wiegand S."/>
            <person name="Jogler M."/>
            <person name="Boedeker C."/>
            <person name="Pinto D."/>
            <person name="Vollmers J."/>
            <person name="Rivas-Marin E."/>
            <person name="Kohn T."/>
            <person name="Peeters S.H."/>
            <person name="Heuer A."/>
            <person name="Rast P."/>
            <person name="Oberbeckmann S."/>
            <person name="Bunk B."/>
            <person name="Jeske O."/>
            <person name="Meyerdierks A."/>
            <person name="Storesund J.E."/>
            <person name="Kallscheuer N."/>
            <person name="Luecker S."/>
            <person name="Lage O.M."/>
            <person name="Pohl T."/>
            <person name="Merkel B.J."/>
            <person name="Hornburger P."/>
            <person name="Mueller R.-W."/>
            <person name="Bruemmer F."/>
            <person name="Labrenz M."/>
            <person name="Spormann A.M."/>
            <person name="Op den Camp H."/>
            <person name="Overmann J."/>
            <person name="Amann R."/>
            <person name="Jetten M.S.M."/>
            <person name="Mascher T."/>
            <person name="Medema M.H."/>
            <person name="Devos D.P."/>
            <person name="Kaster A.-K."/>
            <person name="Ovreas L."/>
            <person name="Rohde M."/>
            <person name="Galperin M.Y."/>
            <person name="Jogler C."/>
        </authorList>
    </citation>
    <scope>NUCLEOTIDE SEQUENCE [LARGE SCALE GENOMIC DNA]</scope>
    <source>
        <strain evidence="3 4">OJF2</strain>
    </source>
</reference>
<organism evidence="3 4">
    <name type="scientific">Aquisphaera giovannonii</name>
    <dbReference type="NCBI Taxonomy" id="406548"/>
    <lineage>
        <taxon>Bacteria</taxon>
        <taxon>Pseudomonadati</taxon>
        <taxon>Planctomycetota</taxon>
        <taxon>Planctomycetia</taxon>
        <taxon>Isosphaerales</taxon>
        <taxon>Isosphaeraceae</taxon>
        <taxon>Aquisphaera</taxon>
    </lineage>
</organism>
<keyword evidence="2" id="KW-1133">Transmembrane helix</keyword>
<feature type="transmembrane region" description="Helical" evidence="2">
    <location>
        <begin position="99"/>
        <end position="116"/>
    </location>
</feature>
<dbReference type="AlphaFoldDB" id="A0A5B9WDN8"/>
<dbReference type="RefSeq" id="WP_246196303.1">
    <property type="nucleotide sequence ID" value="NZ_CP042997.1"/>
</dbReference>
<feature type="transmembrane region" description="Helical" evidence="2">
    <location>
        <begin position="324"/>
        <end position="343"/>
    </location>
</feature>
<accession>A0A5B9WDN8</accession>
<feature type="transmembrane region" description="Helical" evidence="2">
    <location>
        <begin position="396"/>
        <end position="417"/>
    </location>
</feature>
<dbReference type="EMBL" id="CP042997">
    <property type="protein sequence ID" value="QEH38627.1"/>
    <property type="molecule type" value="Genomic_DNA"/>
</dbReference>
<dbReference type="PANTHER" id="PTHR31061:SF24">
    <property type="entry name" value="LD22376P"/>
    <property type="match status" value="1"/>
</dbReference>
<keyword evidence="2" id="KW-0472">Membrane</keyword>
<sequence>MSHDAALLPPHDASAAPTEESAAEPASLPAAPGRRLDSIDAYRGLVMSLMMAEVLEFRRVAEKVPAGNFLAPVWSFLGHHQSHVEWAGCVLHDMIQPSFSFLVGVALPFSIASRLARGQSPGRMTAHAVWRSFILVFLGVFLRSVGRDRTNFTFEDTLSQIGLGYTFLFLLARCRVRTQWIAFVAILVGYWALFAAYSPGPDHVPEAAGVPQEWAQQHNFTGFAAHWNKNANPAWAFDVWFLNLFPRARRFEYNGGGYATLSFIPTLATMVLGLIAGGVLRSPWRPRSRILWLAVVGAVILTLGWGLGQLGICPVVKRIWTPSWVLYSGGICLLFLAAFYAIMDVGDWKAWAFPLRVIGANSIAAYCLSHLIEPFIVDSFHTHLGPHVFDILGDTYAPSVKGCAVLAVLWLILLWMYQRKVLVRI</sequence>
<feature type="transmembrane region" description="Helical" evidence="2">
    <location>
        <begin position="128"/>
        <end position="145"/>
    </location>
</feature>
<evidence type="ECO:0000313" key="4">
    <source>
        <dbReference type="Proteomes" id="UP000324233"/>
    </source>
</evidence>